<gene>
    <name evidence="2" type="ORF">PIB30_104092</name>
</gene>
<evidence type="ECO:0008006" key="4">
    <source>
        <dbReference type="Google" id="ProtNLM"/>
    </source>
</evidence>
<proteinExistence type="predicted"/>
<protein>
    <recommendedName>
        <fullName evidence="4">Chitinase</fullName>
    </recommendedName>
</protein>
<comment type="caution">
    <text evidence="2">The sequence shown here is derived from an EMBL/GenBank/DDBJ whole genome shotgun (WGS) entry which is preliminary data.</text>
</comment>
<feature type="non-terminal residue" evidence="2">
    <location>
        <position position="1"/>
    </location>
</feature>
<evidence type="ECO:0000313" key="3">
    <source>
        <dbReference type="Proteomes" id="UP001341840"/>
    </source>
</evidence>
<dbReference type="EMBL" id="JASCZI010184763">
    <property type="protein sequence ID" value="MED6190256.1"/>
    <property type="molecule type" value="Genomic_DNA"/>
</dbReference>
<evidence type="ECO:0000256" key="1">
    <source>
        <dbReference type="SAM" id="MobiDB-lite"/>
    </source>
</evidence>
<evidence type="ECO:0000313" key="2">
    <source>
        <dbReference type="EMBL" id="MED6190256.1"/>
    </source>
</evidence>
<feature type="compositionally biased region" description="Low complexity" evidence="1">
    <location>
        <begin position="1"/>
        <end position="19"/>
    </location>
</feature>
<accession>A0ABU6WYY0</accession>
<organism evidence="2 3">
    <name type="scientific">Stylosanthes scabra</name>
    <dbReference type="NCBI Taxonomy" id="79078"/>
    <lineage>
        <taxon>Eukaryota</taxon>
        <taxon>Viridiplantae</taxon>
        <taxon>Streptophyta</taxon>
        <taxon>Embryophyta</taxon>
        <taxon>Tracheophyta</taxon>
        <taxon>Spermatophyta</taxon>
        <taxon>Magnoliopsida</taxon>
        <taxon>eudicotyledons</taxon>
        <taxon>Gunneridae</taxon>
        <taxon>Pentapetalae</taxon>
        <taxon>rosids</taxon>
        <taxon>fabids</taxon>
        <taxon>Fabales</taxon>
        <taxon>Fabaceae</taxon>
        <taxon>Papilionoideae</taxon>
        <taxon>50 kb inversion clade</taxon>
        <taxon>dalbergioids sensu lato</taxon>
        <taxon>Dalbergieae</taxon>
        <taxon>Pterocarpus clade</taxon>
        <taxon>Stylosanthes</taxon>
    </lineage>
</organism>
<sequence length="83" mass="8472">DGEGAVTSTATSTAAPAARRATKKELLLSNGGNVSSWGTTSGGGALQWLKSTVARVKSAGVRVVVGLGGYGDERRERWRLGLG</sequence>
<reference evidence="2 3" key="1">
    <citation type="journal article" date="2023" name="Plants (Basel)">
        <title>Bridging the Gap: Combining Genomics and Transcriptomics Approaches to Understand Stylosanthes scabra, an Orphan Legume from the Brazilian Caatinga.</title>
        <authorList>
            <person name="Ferreira-Neto J.R.C."/>
            <person name="da Silva M.D."/>
            <person name="Binneck E."/>
            <person name="de Melo N.F."/>
            <person name="da Silva R.H."/>
            <person name="de Melo A.L.T.M."/>
            <person name="Pandolfi V."/>
            <person name="Bustamante F.O."/>
            <person name="Brasileiro-Vidal A.C."/>
            <person name="Benko-Iseppon A.M."/>
        </authorList>
    </citation>
    <scope>NUCLEOTIDE SEQUENCE [LARGE SCALE GENOMIC DNA]</scope>
    <source>
        <tissue evidence="2">Leaves</tissue>
    </source>
</reference>
<keyword evidence="3" id="KW-1185">Reference proteome</keyword>
<dbReference type="Proteomes" id="UP001341840">
    <property type="component" value="Unassembled WGS sequence"/>
</dbReference>
<name>A0ABU6WYY0_9FABA</name>
<feature type="region of interest" description="Disordered" evidence="1">
    <location>
        <begin position="1"/>
        <end position="20"/>
    </location>
</feature>